<evidence type="ECO:0000256" key="1">
    <source>
        <dbReference type="ARBA" id="ARBA00022553"/>
    </source>
</evidence>
<dbReference type="PANTHER" id="PTHR44591:SF3">
    <property type="entry name" value="RESPONSE REGULATORY DOMAIN-CONTAINING PROTEIN"/>
    <property type="match status" value="1"/>
</dbReference>
<dbReference type="GO" id="GO:0008168">
    <property type="term" value="F:methyltransferase activity"/>
    <property type="evidence" value="ECO:0007669"/>
    <property type="project" value="UniProtKB-KW"/>
</dbReference>
<dbReference type="OrthoDB" id="9809318at2"/>
<sequence>MEPMHGAPRLSVLAVDDHLDTVESLVELLTLLGYHSRAATTGEDALAMAAESPPDVVLLDMHMPGMDGWELGRRLACGPKPPILVAVTGCDREEDRRRSADAGIHLHLLKPVEPGVLAGMLKRFERTLAPAEPEPVL</sequence>
<evidence type="ECO:0000256" key="2">
    <source>
        <dbReference type="PROSITE-ProRule" id="PRU00169"/>
    </source>
</evidence>
<dbReference type="RefSeq" id="WP_161967383.1">
    <property type="nucleotide sequence ID" value="NZ_NIDE01000004.1"/>
</dbReference>
<keyword evidence="1 2" id="KW-0597">Phosphoprotein</keyword>
<dbReference type="Gene3D" id="3.40.50.2300">
    <property type="match status" value="1"/>
</dbReference>
<protein>
    <submittedName>
        <fullName evidence="4">Chemotaxis protein methyltransferase CheR</fullName>
    </submittedName>
</protein>
<keyword evidence="5" id="KW-1185">Reference proteome</keyword>
<dbReference type="SMART" id="SM00448">
    <property type="entry name" value="REC"/>
    <property type="match status" value="1"/>
</dbReference>
<dbReference type="InterPro" id="IPR001789">
    <property type="entry name" value="Sig_transdc_resp-reg_receiver"/>
</dbReference>
<reference evidence="5" key="1">
    <citation type="submission" date="2017-06" db="EMBL/GenBank/DDBJ databases">
        <title>Genome analysis of Fimbriiglobus ruber SP5, the first member of the order Planctomycetales with confirmed chitinolytic capability.</title>
        <authorList>
            <person name="Ravin N.V."/>
            <person name="Rakitin A.L."/>
            <person name="Ivanova A.A."/>
            <person name="Beletsky A.V."/>
            <person name="Kulichevskaya I.S."/>
            <person name="Mardanov A.V."/>
            <person name="Dedysh S.N."/>
        </authorList>
    </citation>
    <scope>NUCLEOTIDE SEQUENCE [LARGE SCALE GENOMIC DNA]</scope>
    <source>
        <strain evidence="5">SP5</strain>
    </source>
</reference>
<feature type="domain" description="Response regulatory" evidence="3">
    <location>
        <begin position="11"/>
        <end position="125"/>
    </location>
</feature>
<proteinExistence type="predicted"/>
<keyword evidence="4" id="KW-0489">Methyltransferase</keyword>
<organism evidence="4 5">
    <name type="scientific">Fimbriiglobus ruber</name>
    <dbReference type="NCBI Taxonomy" id="1908690"/>
    <lineage>
        <taxon>Bacteria</taxon>
        <taxon>Pseudomonadati</taxon>
        <taxon>Planctomycetota</taxon>
        <taxon>Planctomycetia</taxon>
        <taxon>Gemmatales</taxon>
        <taxon>Gemmataceae</taxon>
        <taxon>Fimbriiglobus</taxon>
    </lineage>
</organism>
<feature type="modified residue" description="4-aspartylphosphate" evidence="2">
    <location>
        <position position="60"/>
    </location>
</feature>
<evidence type="ECO:0000259" key="3">
    <source>
        <dbReference type="PROSITE" id="PS50110"/>
    </source>
</evidence>
<dbReference type="InterPro" id="IPR011006">
    <property type="entry name" value="CheY-like_superfamily"/>
</dbReference>
<dbReference type="SUPFAM" id="SSF52172">
    <property type="entry name" value="CheY-like"/>
    <property type="match status" value="1"/>
</dbReference>
<dbReference type="GO" id="GO:0032259">
    <property type="term" value="P:methylation"/>
    <property type="evidence" value="ECO:0007669"/>
    <property type="project" value="UniProtKB-KW"/>
</dbReference>
<dbReference type="PANTHER" id="PTHR44591">
    <property type="entry name" value="STRESS RESPONSE REGULATOR PROTEIN 1"/>
    <property type="match status" value="1"/>
</dbReference>
<dbReference type="InterPro" id="IPR050595">
    <property type="entry name" value="Bact_response_regulator"/>
</dbReference>
<accession>A0A225DQ33</accession>
<dbReference type="GO" id="GO:0000160">
    <property type="term" value="P:phosphorelay signal transduction system"/>
    <property type="evidence" value="ECO:0007669"/>
    <property type="project" value="InterPro"/>
</dbReference>
<dbReference type="Proteomes" id="UP000214646">
    <property type="component" value="Unassembled WGS sequence"/>
</dbReference>
<evidence type="ECO:0000313" key="5">
    <source>
        <dbReference type="Proteomes" id="UP000214646"/>
    </source>
</evidence>
<evidence type="ECO:0000313" key="4">
    <source>
        <dbReference type="EMBL" id="OWK43381.1"/>
    </source>
</evidence>
<comment type="caution">
    <text evidence="4">The sequence shown here is derived from an EMBL/GenBank/DDBJ whole genome shotgun (WGS) entry which is preliminary data.</text>
</comment>
<dbReference type="Pfam" id="PF00072">
    <property type="entry name" value="Response_reg"/>
    <property type="match status" value="1"/>
</dbReference>
<dbReference type="EMBL" id="NIDE01000004">
    <property type="protein sequence ID" value="OWK43381.1"/>
    <property type="molecule type" value="Genomic_DNA"/>
</dbReference>
<gene>
    <name evidence="4" type="ORF">FRUB_02980</name>
</gene>
<name>A0A225DQ33_9BACT</name>
<keyword evidence="4" id="KW-0808">Transferase</keyword>
<dbReference type="PROSITE" id="PS50110">
    <property type="entry name" value="RESPONSE_REGULATORY"/>
    <property type="match status" value="1"/>
</dbReference>
<dbReference type="AlphaFoldDB" id="A0A225DQ33"/>